<dbReference type="SUPFAM" id="SSF47473">
    <property type="entry name" value="EF-hand"/>
    <property type="match status" value="2"/>
</dbReference>
<feature type="domain" description="EF-hand" evidence="5">
    <location>
        <begin position="136"/>
        <end position="165"/>
    </location>
</feature>
<dbReference type="Pfam" id="PF13202">
    <property type="entry name" value="EF-hand_5"/>
    <property type="match status" value="2"/>
</dbReference>
<keyword evidence="4" id="KW-0732">Signal</keyword>
<dbReference type="PANTHER" id="PTHR10827:SF98">
    <property type="entry name" value="45 KDA CALCIUM-BINDING PROTEIN"/>
    <property type="match status" value="1"/>
</dbReference>
<name>A0A218WSE7_PUNGR</name>
<reference evidence="7" key="1">
    <citation type="journal article" date="2017" name="Plant J.">
        <title>The pomegranate (Punica granatum L.) genome and the genomics of punicalagin biosynthesis.</title>
        <authorList>
            <person name="Qin G."/>
            <person name="Xu C."/>
            <person name="Ming R."/>
            <person name="Tang H."/>
            <person name="Guyot R."/>
            <person name="Kramer E.M."/>
            <person name="Hu Y."/>
            <person name="Yi X."/>
            <person name="Qi Y."/>
            <person name="Xu X."/>
            <person name="Gao Z."/>
            <person name="Pan H."/>
            <person name="Jian J."/>
            <person name="Tian Y."/>
            <person name="Yue Z."/>
            <person name="Xu Y."/>
        </authorList>
    </citation>
    <scope>NUCLEOTIDE SEQUENCE [LARGE SCALE GENOMIC DNA]</scope>
    <source>
        <strain evidence="7">cv. Dabenzi</strain>
    </source>
</reference>
<protein>
    <submittedName>
        <fullName evidence="9">Reticulocalbin-2</fullName>
    </submittedName>
</protein>
<feature type="signal peptide" evidence="4">
    <location>
        <begin position="1"/>
        <end position="25"/>
    </location>
</feature>
<feature type="domain" description="EF-hand" evidence="5">
    <location>
        <begin position="172"/>
        <end position="207"/>
    </location>
</feature>
<dbReference type="GeneID" id="116197518"/>
<dbReference type="AlphaFoldDB" id="A0A218WSE7"/>
<evidence type="ECO:0000256" key="3">
    <source>
        <dbReference type="ARBA" id="ARBA00022837"/>
    </source>
</evidence>
<dbReference type="PANTHER" id="PTHR10827">
    <property type="entry name" value="RETICULOCALBIN"/>
    <property type="match status" value="1"/>
</dbReference>
<dbReference type="InterPro" id="IPR018247">
    <property type="entry name" value="EF_Hand_1_Ca_BS"/>
</dbReference>
<organism evidence="6 7">
    <name type="scientific">Punica granatum</name>
    <name type="common">Pomegranate</name>
    <dbReference type="NCBI Taxonomy" id="22663"/>
    <lineage>
        <taxon>Eukaryota</taxon>
        <taxon>Viridiplantae</taxon>
        <taxon>Streptophyta</taxon>
        <taxon>Embryophyta</taxon>
        <taxon>Tracheophyta</taxon>
        <taxon>Spermatophyta</taxon>
        <taxon>Magnoliopsida</taxon>
        <taxon>eudicotyledons</taxon>
        <taxon>Gunneridae</taxon>
        <taxon>Pentapetalae</taxon>
        <taxon>rosids</taxon>
        <taxon>malvids</taxon>
        <taxon>Myrtales</taxon>
        <taxon>Lythraceae</taxon>
        <taxon>Punica</taxon>
    </lineage>
</organism>
<gene>
    <name evidence="9" type="primary">LOC116197518</name>
    <name evidence="6" type="ORF">CDL15_Pgr021700</name>
</gene>
<evidence type="ECO:0000256" key="1">
    <source>
        <dbReference type="ARBA" id="ARBA00022723"/>
    </source>
</evidence>
<evidence type="ECO:0000256" key="2">
    <source>
        <dbReference type="ARBA" id="ARBA00022737"/>
    </source>
</evidence>
<evidence type="ECO:0000313" key="7">
    <source>
        <dbReference type="Proteomes" id="UP000197138"/>
    </source>
</evidence>
<dbReference type="OrthoDB" id="293868at2759"/>
<reference evidence="6" key="2">
    <citation type="submission" date="2017-06" db="EMBL/GenBank/DDBJ databases">
        <title>The pomegranate genome and the genomics of punicalagin biosynthesis.</title>
        <authorList>
            <person name="Xu C."/>
        </authorList>
    </citation>
    <scope>NUCLEOTIDE SEQUENCE [LARGE SCALE GENOMIC DNA]</scope>
    <source>
        <tissue evidence="6">Fresh leaf</tissue>
    </source>
</reference>
<reference evidence="8" key="3">
    <citation type="journal article" date="2020" name="Plant Biotechnol. J.">
        <title>The pomegranate (Punica granatum L.) draft genome dissects genetic divergence between soft- and hard-seeded cultivars.</title>
        <authorList>
            <person name="Luo X."/>
            <person name="Li H."/>
            <person name="Wu Z."/>
            <person name="Yao W."/>
            <person name="Zhao P."/>
            <person name="Cao D."/>
            <person name="Yu H."/>
            <person name="Li K."/>
            <person name="Poudel K."/>
            <person name="Zhao D."/>
            <person name="Zhang F."/>
            <person name="Xia X."/>
            <person name="Chen L."/>
            <person name="Wang Q."/>
            <person name="Jing D."/>
            <person name="Cao S."/>
        </authorList>
    </citation>
    <scope>NUCLEOTIDE SEQUENCE [LARGE SCALE GENOMIC DNA]</scope>
</reference>
<proteinExistence type="predicted"/>
<keyword evidence="8" id="KW-1185">Reference proteome</keyword>
<dbReference type="InterPro" id="IPR011992">
    <property type="entry name" value="EF-hand-dom_pair"/>
</dbReference>
<feature type="chain" id="PRO_5044569003" evidence="4">
    <location>
        <begin position="26"/>
        <end position="345"/>
    </location>
</feature>
<dbReference type="PROSITE" id="PS50222">
    <property type="entry name" value="EF_HAND_2"/>
    <property type="match status" value="3"/>
</dbReference>
<evidence type="ECO:0000313" key="6">
    <source>
        <dbReference type="EMBL" id="OWM75536.1"/>
    </source>
</evidence>
<evidence type="ECO:0000259" key="5">
    <source>
        <dbReference type="PROSITE" id="PS50222"/>
    </source>
</evidence>
<dbReference type="SMART" id="SM00054">
    <property type="entry name" value="EFh"/>
    <property type="match status" value="4"/>
</dbReference>
<dbReference type="Gene3D" id="1.10.238.10">
    <property type="entry name" value="EF-hand"/>
    <property type="match status" value="3"/>
</dbReference>
<feature type="domain" description="EF-hand" evidence="5">
    <location>
        <begin position="216"/>
        <end position="246"/>
    </location>
</feature>
<evidence type="ECO:0000313" key="9">
    <source>
        <dbReference type="RefSeq" id="XP_031383546.1"/>
    </source>
</evidence>
<dbReference type="Proteomes" id="UP000197138">
    <property type="component" value="Unassembled WGS sequence"/>
</dbReference>
<reference evidence="9" key="4">
    <citation type="submission" date="2025-04" db="UniProtKB">
        <authorList>
            <consortium name="RefSeq"/>
        </authorList>
    </citation>
    <scope>IDENTIFICATION</scope>
    <source>
        <tissue evidence="9">Leaf</tissue>
    </source>
</reference>
<dbReference type="PROSITE" id="PS00018">
    <property type="entry name" value="EF_HAND_1"/>
    <property type="match status" value="4"/>
</dbReference>
<dbReference type="RefSeq" id="XP_031383546.1">
    <property type="nucleotide sequence ID" value="XM_031527686.1"/>
</dbReference>
<dbReference type="GO" id="GO:0005509">
    <property type="term" value="F:calcium ion binding"/>
    <property type="evidence" value="ECO:0007669"/>
    <property type="project" value="InterPro"/>
</dbReference>
<dbReference type="Proteomes" id="UP000515151">
    <property type="component" value="Chromosome 2"/>
</dbReference>
<evidence type="ECO:0000256" key="4">
    <source>
        <dbReference type="SAM" id="SignalP"/>
    </source>
</evidence>
<keyword evidence="2" id="KW-0677">Repeat</keyword>
<evidence type="ECO:0000313" key="8">
    <source>
        <dbReference type="Proteomes" id="UP000515151"/>
    </source>
</evidence>
<keyword evidence="3" id="KW-0106">Calcium</keyword>
<keyword evidence="1" id="KW-0479">Metal-binding</keyword>
<dbReference type="EMBL" id="MTKT01003240">
    <property type="protein sequence ID" value="OWM75536.1"/>
    <property type="molecule type" value="Genomic_DNA"/>
</dbReference>
<sequence length="345" mass="40250">MAKAVVYALLAAAFIIFLVTSPASQKGHGRDRWLAANRRLGSKYPAPKFDPLVTEIERKNEEKSPSHYDDDHSLIGNLDDPSSMYFDDNGKLNMTLRLTVLFPFIDNEPNDGLISSKELEMWYVKQAKDLLFYRTRKEMDYYDKDGDGEISFREYLPQFSEEDIEKNRMGHGDPGWWKEQINNADLDRNGTLSFYEFMDFLHPEDSNNIEIHRWLLREKLKRMDSDRDGKLNLEEFMDHVYAFYKTYAEFENGSAGDVPQPEEKFADLDVNKDKGLDVEELIPMLPYLHPGELSHAKYYSSYLIHEADDDKDGKLSLGEMLNHEMLFYTSLLDVDEDDDDFHDEL</sequence>
<accession>A0A218WSE7</accession>
<dbReference type="GO" id="GO:0005783">
    <property type="term" value="C:endoplasmic reticulum"/>
    <property type="evidence" value="ECO:0007669"/>
    <property type="project" value="TreeGrafter"/>
</dbReference>
<dbReference type="InterPro" id="IPR002048">
    <property type="entry name" value="EF_hand_dom"/>
</dbReference>